<keyword evidence="4" id="KW-0460">Magnesium</keyword>
<comment type="cofactor">
    <cofactor evidence="1">
        <name>Mg(2+)</name>
        <dbReference type="ChEBI" id="CHEBI:18420"/>
    </cofactor>
</comment>
<keyword evidence="2" id="KW-0479">Metal-binding</keyword>
<evidence type="ECO:0000256" key="2">
    <source>
        <dbReference type="ARBA" id="ARBA00022723"/>
    </source>
</evidence>
<evidence type="ECO:0000256" key="1">
    <source>
        <dbReference type="ARBA" id="ARBA00001946"/>
    </source>
</evidence>
<accession>A0A168PMI1</accession>
<evidence type="ECO:0000256" key="3">
    <source>
        <dbReference type="ARBA" id="ARBA00022801"/>
    </source>
</evidence>
<dbReference type="OrthoDB" id="276276at2759"/>
<dbReference type="CDD" id="cd02883">
    <property type="entry name" value="NUDIX_Hydrolase"/>
    <property type="match status" value="1"/>
</dbReference>
<dbReference type="Pfam" id="PF00293">
    <property type="entry name" value="NUDIX"/>
    <property type="match status" value="1"/>
</dbReference>
<dbReference type="GO" id="GO:0046872">
    <property type="term" value="F:metal ion binding"/>
    <property type="evidence" value="ECO:0007669"/>
    <property type="project" value="UniProtKB-KW"/>
</dbReference>
<gene>
    <name evidence="6" type="primary">ABSGL_08439.1 scaffold 10128</name>
</gene>
<dbReference type="GO" id="GO:0005829">
    <property type="term" value="C:cytosol"/>
    <property type="evidence" value="ECO:0007669"/>
    <property type="project" value="TreeGrafter"/>
</dbReference>
<evidence type="ECO:0000259" key="5">
    <source>
        <dbReference type="PROSITE" id="PS51462"/>
    </source>
</evidence>
<protein>
    <recommendedName>
        <fullName evidence="5">Nudix hydrolase domain-containing protein</fullName>
    </recommendedName>
</protein>
<organism evidence="6">
    <name type="scientific">Absidia glauca</name>
    <name type="common">Pin mould</name>
    <dbReference type="NCBI Taxonomy" id="4829"/>
    <lineage>
        <taxon>Eukaryota</taxon>
        <taxon>Fungi</taxon>
        <taxon>Fungi incertae sedis</taxon>
        <taxon>Mucoromycota</taxon>
        <taxon>Mucoromycotina</taxon>
        <taxon>Mucoromycetes</taxon>
        <taxon>Mucorales</taxon>
        <taxon>Cunninghamellaceae</taxon>
        <taxon>Absidia</taxon>
    </lineage>
</organism>
<reference evidence="6" key="1">
    <citation type="submission" date="2016-04" db="EMBL/GenBank/DDBJ databases">
        <authorList>
            <person name="Evans L.H."/>
            <person name="Alamgir A."/>
            <person name="Owens N."/>
            <person name="Weber N.D."/>
            <person name="Virtaneva K."/>
            <person name="Barbian K."/>
            <person name="Babar A."/>
            <person name="Rosenke K."/>
        </authorList>
    </citation>
    <scope>NUCLEOTIDE SEQUENCE [LARGE SCALE GENOMIC DNA]</scope>
    <source>
        <strain evidence="6">CBS 101.48</strain>
    </source>
</reference>
<evidence type="ECO:0000313" key="6">
    <source>
        <dbReference type="EMBL" id="SAM02636.1"/>
    </source>
</evidence>
<keyword evidence="7" id="KW-1185">Reference proteome</keyword>
<evidence type="ECO:0000256" key="4">
    <source>
        <dbReference type="ARBA" id="ARBA00022842"/>
    </source>
</evidence>
<dbReference type="AlphaFoldDB" id="A0A168PMI1"/>
<dbReference type="InParanoid" id="A0A168PMI1"/>
<dbReference type="InterPro" id="IPR050241">
    <property type="entry name" value="NAD-cap_RNA_hydrolase_NudC"/>
</dbReference>
<keyword evidence="3" id="KW-0378">Hydrolase</keyword>
<dbReference type="PROSITE" id="PS51462">
    <property type="entry name" value="NUDIX"/>
    <property type="match status" value="1"/>
</dbReference>
<dbReference type="STRING" id="4829.A0A168PMI1"/>
<dbReference type="Gene3D" id="3.90.79.10">
    <property type="entry name" value="Nucleoside Triphosphate Pyrophosphohydrolase"/>
    <property type="match status" value="1"/>
</dbReference>
<proteinExistence type="predicted"/>
<dbReference type="GO" id="GO:0005777">
    <property type="term" value="C:peroxisome"/>
    <property type="evidence" value="ECO:0007669"/>
    <property type="project" value="TreeGrafter"/>
</dbReference>
<dbReference type="SUPFAM" id="SSF55811">
    <property type="entry name" value="Nudix"/>
    <property type="match status" value="1"/>
</dbReference>
<dbReference type="InterPro" id="IPR000086">
    <property type="entry name" value="NUDIX_hydrolase_dom"/>
</dbReference>
<name>A0A168PMI1_ABSGL</name>
<dbReference type="PANTHER" id="PTHR42904:SF1">
    <property type="entry name" value="NUCLEOSIDE DIPHOSPHATE-LINKED MOIETY X MOTIF 17"/>
    <property type="match status" value="1"/>
</dbReference>
<dbReference type="PANTHER" id="PTHR42904">
    <property type="entry name" value="NUDIX HYDROLASE, NUDC SUBFAMILY"/>
    <property type="match status" value="1"/>
</dbReference>
<dbReference type="EMBL" id="LT553932">
    <property type="protein sequence ID" value="SAM02636.1"/>
    <property type="molecule type" value="Genomic_DNA"/>
</dbReference>
<dbReference type="GO" id="GO:0019677">
    <property type="term" value="P:NAD+ catabolic process"/>
    <property type="evidence" value="ECO:0007669"/>
    <property type="project" value="TreeGrafter"/>
</dbReference>
<dbReference type="Proteomes" id="UP000078561">
    <property type="component" value="Unassembled WGS sequence"/>
</dbReference>
<dbReference type="InterPro" id="IPR015797">
    <property type="entry name" value="NUDIX_hydrolase-like_dom_sf"/>
</dbReference>
<feature type="domain" description="Nudix hydrolase" evidence="5">
    <location>
        <begin position="35"/>
        <end position="173"/>
    </location>
</feature>
<sequence length="179" mass="20226">MTSQQEDSSWTYSDSVSQYDITGTEFLQKDQYRHYDHLVIGVSIFDDADDSQLLVVQRAATEDQFPNMFELPGGHVEPSDKSILCTVVRETLEETGLRVSHIASTFEPLEYESKAASGVIRKTLQINFRVLVKDKAIIKLTPNEHQAYRWISLQDVGDLITTDAMRAVIKNAFGQGHTE</sequence>
<dbReference type="GO" id="GO:0006742">
    <property type="term" value="P:NADP+ catabolic process"/>
    <property type="evidence" value="ECO:0007669"/>
    <property type="project" value="TreeGrafter"/>
</dbReference>
<dbReference type="GO" id="GO:0035529">
    <property type="term" value="F:NADH pyrophosphatase activity"/>
    <property type="evidence" value="ECO:0007669"/>
    <property type="project" value="TreeGrafter"/>
</dbReference>
<dbReference type="OMA" id="AIQLNYV"/>
<evidence type="ECO:0000313" key="7">
    <source>
        <dbReference type="Proteomes" id="UP000078561"/>
    </source>
</evidence>